<name>A0A2U3AAQ7_9BACL</name>
<sequence length="158" mass="19106">MKLKFEIELYEDFIGEPFRVDDYFNQRINIYTIEKGYALDFCTSTFNASILYDFAQGFIEIFEGTRQAFTVEMYESTLEFTFTYFQKLITVTRYEGFNGETIEMQKCRFDDFVEAFVNEYKKYHKYIAKNDPNAYEHEHFCMMRDQINILTNHLNKLI</sequence>
<evidence type="ECO:0000313" key="3">
    <source>
        <dbReference type="Proteomes" id="UP000254330"/>
    </source>
</evidence>
<dbReference type="EMBL" id="UGNP01000001">
    <property type="protein sequence ID" value="STX09518.1"/>
    <property type="molecule type" value="Genomic_DNA"/>
</dbReference>
<keyword evidence="4" id="KW-1185">Reference proteome</keyword>
<comment type="caution">
    <text evidence="1">The sequence shown here is derived from an EMBL/GenBank/DDBJ whole genome shotgun (WGS) entry which is preliminary data.</text>
</comment>
<organism evidence="1 3">
    <name type="scientific">Kurthia zopfii</name>
    <dbReference type="NCBI Taxonomy" id="1650"/>
    <lineage>
        <taxon>Bacteria</taxon>
        <taxon>Bacillati</taxon>
        <taxon>Bacillota</taxon>
        <taxon>Bacilli</taxon>
        <taxon>Bacillales</taxon>
        <taxon>Caryophanaceae</taxon>
        <taxon>Kurthia</taxon>
    </lineage>
</organism>
<accession>A0A2U3AAQ7</accession>
<evidence type="ECO:0000313" key="1">
    <source>
        <dbReference type="EMBL" id="STX09518.1"/>
    </source>
</evidence>
<dbReference type="AlphaFoldDB" id="A0A2U3AAQ7"/>
<evidence type="ECO:0000313" key="2">
    <source>
        <dbReference type="EMBL" id="TDR35164.1"/>
    </source>
</evidence>
<gene>
    <name evidence="2" type="ORF">DFR61_13214</name>
    <name evidence="1" type="ORF">NCTC10597_01194</name>
</gene>
<protein>
    <submittedName>
        <fullName evidence="1">Uncharacterized protein</fullName>
    </submittedName>
</protein>
<dbReference type="EMBL" id="SNZG01000032">
    <property type="protein sequence ID" value="TDR35164.1"/>
    <property type="molecule type" value="Genomic_DNA"/>
</dbReference>
<reference evidence="1 3" key="1">
    <citation type="submission" date="2018-06" db="EMBL/GenBank/DDBJ databases">
        <authorList>
            <consortium name="Pathogen Informatics"/>
            <person name="Doyle S."/>
        </authorList>
    </citation>
    <scope>NUCLEOTIDE SEQUENCE [LARGE SCALE GENOMIC DNA]</scope>
    <source>
        <strain evidence="1 3">NCTC10597</strain>
    </source>
</reference>
<proteinExistence type="predicted"/>
<dbReference type="Proteomes" id="UP000254330">
    <property type="component" value="Unassembled WGS sequence"/>
</dbReference>
<reference evidence="2 4" key="2">
    <citation type="submission" date="2019-03" db="EMBL/GenBank/DDBJ databases">
        <title>Genomic Encyclopedia of Type Strains, Phase IV (KMG-IV): sequencing the most valuable type-strain genomes for metagenomic binning, comparative biology and taxonomic classification.</title>
        <authorList>
            <person name="Goeker M."/>
        </authorList>
    </citation>
    <scope>NUCLEOTIDE SEQUENCE [LARGE SCALE GENOMIC DNA]</scope>
    <source>
        <strain evidence="2 4">DSM 20580</strain>
    </source>
</reference>
<dbReference type="RefSeq" id="WP_109350355.1">
    <property type="nucleotide sequence ID" value="NZ_BJUE01000029.1"/>
</dbReference>
<dbReference type="Proteomes" id="UP000294641">
    <property type="component" value="Unassembled WGS sequence"/>
</dbReference>
<evidence type="ECO:0000313" key="4">
    <source>
        <dbReference type="Proteomes" id="UP000294641"/>
    </source>
</evidence>